<dbReference type="EMBL" id="FOSN01000004">
    <property type="protein sequence ID" value="SFK25406.1"/>
    <property type="molecule type" value="Genomic_DNA"/>
</dbReference>
<keyword evidence="3" id="KW-1185">Reference proteome</keyword>
<evidence type="ECO:0000313" key="3">
    <source>
        <dbReference type="Proteomes" id="UP000198755"/>
    </source>
</evidence>
<feature type="region of interest" description="Disordered" evidence="1">
    <location>
        <begin position="1"/>
        <end position="39"/>
    </location>
</feature>
<evidence type="ECO:0000313" key="2">
    <source>
        <dbReference type="EMBL" id="SFK25406.1"/>
    </source>
</evidence>
<feature type="compositionally biased region" description="Basic and acidic residues" evidence="1">
    <location>
        <begin position="117"/>
        <end position="136"/>
    </location>
</feature>
<dbReference type="RefSeq" id="WP_139223541.1">
    <property type="nucleotide sequence ID" value="NZ_FOSN01000004.1"/>
</dbReference>
<sequence>MLILGKPKDQGSAGEPLFTPQGQIVRKNGKKKAPAPQKTGQGAQCFYFLLFDLLHRNTITLHRLIHINNSIFLFLFTLRPQRSREIVNFLFQSPYFSLKVADAPLISLDQQTNPSVDECRHGRLPVDQRGRNRTYDTDDGAQSAGAKGSPDISIACPSSDDLRQFQVIRNGGSGSSTLKVKRPAVG</sequence>
<evidence type="ECO:0000256" key="1">
    <source>
        <dbReference type="SAM" id="MobiDB-lite"/>
    </source>
</evidence>
<organism evidence="2 3">
    <name type="scientific">Methylocapsa palsarum</name>
    <dbReference type="NCBI Taxonomy" id="1612308"/>
    <lineage>
        <taxon>Bacteria</taxon>
        <taxon>Pseudomonadati</taxon>
        <taxon>Pseudomonadota</taxon>
        <taxon>Alphaproteobacteria</taxon>
        <taxon>Hyphomicrobiales</taxon>
        <taxon>Beijerinckiaceae</taxon>
        <taxon>Methylocapsa</taxon>
    </lineage>
</organism>
<dbReference type="STRING" id="1612308.SAMN05444581_104224"/>
<proteinExistence type="predicted"/>
<name>A0A1I3Y2C1_9HYPH</name>
<accession>A0A1I3Y2C1</accession>
<feature type="region of interest" description="Disordered" evidence="1">
    <location>
        <begin position="117"/>
        <end position="152"/>
    </location>
</feature>
<dbReference type="OrthoDB" id="8475286at2"/>
<protein>
    <submittedName>
        <fullName evidence="2">Uncharacterized protein</fullName>
    </submittedName>
</protein>
<dbReference type="Proteomes" id="UP000198755">
    <property type="component" value="Unassembled WGS sequence"/>
</dbReference>
<feature type="non-terminal residue" evidence="2">
    <location>
        <position position="186"/>
    </location>
</feature>
<dbReference type="AlphaFoldDB" id="A0A1I3Y2C1"/>
<gene>
    <name evidence="2" type="ORF">SAMN05444581_104224</name>
</gene>
<reference evidence="2 3" key="1">
    <citation type="submission" date="2016-10" db="EMBL/GenBank/DDBJ databases">
        <authorList>
            <person name="de Groot N.N."/>
        </authorList>
    </citation>
    <scope>NUCLEOTIDE SEQUENCE [LARGE SCALE GENOMIC DNA]</scope>
    <source>
        <strain evidence="2 3">NE2</strain>
    </source>
</reference>